<feature type="transmembrane region" description="Helical" evidence="10">
    <location>
        <begin position="155"/>
        <end position="173"/>
    </location>
</feature>
<dbReference type="Gene3D" id="2.60.40.10">
    <property type="entry name" value="Immunoglobulins"/>
    <property type="match status" value="1"/>
</dbReference>
<feature type="transmembrane region" description="Helical" evidence="10">
    <location>
        <begin position="402"/>
        <end position="422"/>
    </location>
</feature>
<dbReference type="RefSeq" id="WP_397080641.1">
    <property type="nucleotide sequence ID" value="NZ_JBITGY010000002.1"/>
</dbReference>
<feature type="transmembrane region" description="Helical" evidence="10">
    <location>
        <begin position="238"/>
        <end position="258"/>
    </location>
</feature>
<keyword evidence="13" id="KW-1185">Reference proteome</keyword>
<feature type="transmembrane region" description="Helical" evidence="10">
    <location>
        <begin position="336"/>
        <end position="354"/>
    </location>
</feature>
<keyword evidence="5 10" id="KW-0812">Transmembrane</keyword>
<gene>
    <name evidence="12" type="ORF">ACIBG2_09760</name>
</gene>
<evidence type="ECO:0000256" key="7">
    <source>
        <dbReference type="ARBA" id="ARBA00022989"/>
    </source>
</evidence>
<proteinExistence type="inferred from homology"/>
<keyword evidence="3" id="KW-1003">Cell membrane</keyword>
<dbReference type="InterPro" id="IPR001851">
    <property type="entry name" value="ABC_transp_permease"/>
</dbReference>
<sequence length="435" mass="45426">MRRAVIAFTAFLGGLVFLLAAPAYAGPADCQGVRGTLKLQGQPVNGVKIVVTSEDGKPVKEATSNAEGTWDVQVDKPGKYKVTLDVGTLPQNAEVRGGNNVRTPTVYEKNCSTVLFALVPKAGGEPTPGAPTAPAETEGGSGFWQQAAQLTFEGFNLGLIIALAAMGLSLIFGTTKLTNFAHGELVTLGALLAYLFNVGFGLGVIPSAIIAVILGGAFGYLQDRFFWGQLRRRGTGVIAMMIISIGVAMFLRFLFLFLHGGDSEPYTEFNAQAGVTVGPITAAPKNFIMMGIELVVLIIVGIALLRTRTGKAARAVADNPALAASSGINVDRVIRVIWTAGGAIAALAGIMLGLSQTVKYTMGQDILLLIFAGVTLGGLGTAFGALVGSLIVGLFIQLSTLWISPELKSVGALAVLIIVLLFRPQGILGRRERIG</sequence>
<keyword evidence="8 10" id="KW-0472">Membrane</keyword>
<dbReference type="Proteomes" id="UP001612741">
    <property type="component" value="Unassembled WGS sequence"/>
</dbReference>
<evidence type="ECO:0000313" key="12">
    <source>
        <dbReference type="EMBL" id="MFI6497660.1"/>
    </source>
</evidence>
<name>A0ABW7YPY0_9ACTN</name>
<evidence type="ECO:0000256" key="8">
    <source>
        <dbReference type="ARBA" id="ARBA00023136"/>
    </source>
</evidence>
<organism evidence="12 13">
    <name type="scientific">Nonomuraea typhae</name>
    <dbReference type="NCBI Taxonomy" id="2603600"/>
    <lineage>
        <taxon>Bacteria</taxon>
        <taxon>Bacillati</taxon>
        <taxon>Actinomycetota</taxon>
        <taxon>Actinomycetes</taxon>
        <taxon>Streptosporangiales</taxon>
        <taxon>Streptosporangiaceae</taxon>
        <taxon>Nonomuraea</taxon>
    </lineage>
</organism>
<dbReference type="PANTHER" id="PTHR11795:SF371">
    <property type="entry name" value="HIGH-AFFINITY BRANCHED-CHAIN AMINO ACID TRANSPORT SYSTEM PERMEASE PROTEIN LIVH"/>
    <property type="match status" value="1"/>
</dbReference>
<evidence type="ECO:0000256" key="1">
    <source>
        <dbReference type="ARBA" id="ARBA00004651"/>
    </source>
</evidence>
<feature type="transmembrane region" description="Helical" evidence="10">
    <location>
        <begin position="185"/>
        <end position="218"/>
    </location>
</feature>
<dbReference type="CDD" id="cd06582">
    <property type="entry name" value="TM_PBP1_LivH_like"/>
    <property type="match status" value="1"/>
</dbReference>
<dbReference type="Pfam" id="PF02653">
    <property type="entry name" value="BPD_transp_2"/>
    <property type="match status" value="1"/>
</dbReference>
<reference evidence="12 13" key="1">
    <citation type="submission" date="2024-10" db="EMBL/GenBank/DDBJ databases">
        <title>The Natural Products Discovery Center: Release of the First 8490 Sequenced Strains for Exploring Actinobacteria Biosynthetic Diversity.</title>
        <authorList>
            <person name="Kalkreuter E."/>
            <person name="Kautsar S.A."/>
            <person name="Yang D."/>
            <person name="Bader C.D."/>
            <person name="Teijaro C.N."/>
            <person name="Fluegel L."/>
            <person name="Davis C.M."/>
            <person name="Simpson J.R."/>
            <person name="Lauterbach L."/>
            <person name="Steele A.D."/>
            <person name="Gui C."/>
            <person name="Meng S."/>
            <person name="Li G."/>
            <person name="Viehrig K."/>
            <person name="Ye F."/>
            <person name="Su P."/>
            <person name="Kiefer A.F."/>
            <person name="Nichols A."/>
            <person name="Cepeda A.J."/>
            <person name="Yan W."/>
            <person name="Fan B."/>
            <person name="Jiang Y."/>
            <person name="Adhikari A."/>
            <person name="Zheng C.-J."/>
            <person name="Schuster L."/>
            <person name="Cowan T.M."/>
            <person name="Smanski M.J."/>
            <person name="Chevrette M.G."/>
            <person name="De Carvalho L.P.S."/>
            <person name="Shen B."/>
        </authorList>
    </citation>
    <scope>NUCLEOTIDE SEQUENCE [LARGE SCALE GENOMIC DNA]</scope>
    <source>
        <strain evidence="12 13">NPDC050545</strain>
    </source>
</reference>
<comment type="subcellular location">
    <subcellularLocation>
        <location evidence="1">Cell membrane</location>
        <topology evidence="1">Multi-pass membrane protein</topology>
    </subcellularLocation>
</comment>
<evidence type="ECO:0000256" key="5">
    <source>
        <dbReference type="ARBA" id="ARBA00022692"/>
    </source>
</evidence>
<evidence type="ECO:0000256" key="3">
    <source>
        <dbReference type="ARBA" id="ARBA00022475"/>
    </source>
</evidence>
<keyword evidence="7 10" id="KW-1133">Transmembrane helix</keyword>
<keyword evidence="6" id="KW-0029">Amino-acid transport</keyword>
<keyword evidence="2" id="KW-0813">Transport</keyword>
<comment type="similarity">
    <text evidence="9">Belongs to the binding-protein-dependent transport system permease family. LivHM subfamily.</text>
</comment>
<feature type="transmembrane region" description="Helical" evidence="10">
    <location>
        <begin position="366"/>
        <end position="396"/>
    </location>
</feature>
<dbReference type="SUPFAM" id="SSF49478">
    <property type="entry name" value="Cna protein B-type domain"/>
    <property type="match status" value="1"/>
</dbReference>
<keyword evidence="4" id="KW-0997">Cell inner membrane</keyword>
<evidence type="ECO:0000256" key="6">
    <source>
        <dbReference type="ARBA" id="ARBA00022970"/>
    </source>
</evidence>
<feature type="signal peptide" evidence="11">
    <location>
        <begin position="1"/>
        <end position="25"/>
    </location>
</feature>
<protein>
    <submittedName>
        <fullName evidence="12">Branched-chain amino acid ABC transporter permease</fullName>
    </submittedName>
</protein>
<evidence type="ECO:0000313" key="13">
    <source>
        <dbReference type="Proteomes" id="UP001612741"/>
    </source>
</evidence>
<feature type="chain" id="PRO_5045931057" evidence="11">
    <location>
        <begin position="26"/>
        <end position="435"/>
    </location>
</feature>
<evidence type="ECO:0000256" key="2">
    <source>
        <dbReference type="ARBA" id="ARBA00022448"/>
    </source>
</evidence>
<accession>A0ABW7YPY0</accession>
<dbReference type="EMBL" id="JBITGY010000002">
    <property type="protein sequence ID" value="MFI6497660.1"/>
    <property type="molecule type" value="Genomic_DNA"/>
</dbReference>
<evidence type="ECO:0000256" key="9">
    <source>
        <dbReference type="ARBA" id="ARBA00037998"/>
    </source>
</evidence>
<evidence type="ECO:0000256" key="4">
    <source>
        <dbReference type="ARBA" id="ARBA00022519"/>
    </source>
</evidence>
<comment type="caution">
    <text evidence="12">The sequence shown here is derived from an EMBL/GenBank/DDBJ whole genome shotgun (WGS) entry which is preliminary data.</text>
</comment>
<dbReference type="InterPro" id="IPR013783">
    <property type="entry name" value="Ig-like_fold"/>
</dbReference>
<dbReference type="PANTHER" id="PTHR11795">
    <property type="entry name" value="BRANCHED-CHAIN AMINO ACID TRANSPORT SYSTEM PERMEASE PROTEIN LIVH"/>
    <property type="match status" value="1"/>
</dbReference>
<keyword evidence="11" id="KW-0732">Signal</keyword>
<evidence type="ECO:0000256" key="11">
    <source>
        <dbReference type="SAM" id="SignalP"/>
    </source>
</evidence>
<feature type="transmembrane region" description="Helical" evidence="10">
    <location>
        <begin position="287"/>
        <end position="305"/>
    </location>
</feature>
<evidence type="ECO:0000256" key="10">
    <source>
        <dbReference type="SAM" id="Phobius"/>
    </source>
</evidence>
<dbReference type="InterPro" id="IPR052157">
    <property type="entry name" value="BCAA_transport_permease"/>
</dbReference>